<name>A0AAD3SHU7_NEPGR</name>
<dbReference type="InterPro" id="IPR056924">
    <property type="entry name" value="SH3_Tf2-1"/>
</dbReference>
<sequence length="173" mass="20282">MIQILDDMLWASVLEFKGNWDDHLAVAEFAYNSSFQASISMAPFEALYGVSRFGVKEKLKPQYIGPFEILERIGEVAYRLALPPNSVKAHNVSHVSMWRKYVYDLTHIIDYGPLAIQEDLHFSEELVEILDEKDQILRLKTIPLVKVLWMNHTREEVTWEREEEICVKYPHLF</sequence>
<proteinExistence type="predicted"/>
<dbReference type="EMBL" id="BSYO01000011">
    <property type="protein sequence ID" value="GMH11795.1"/>
    <property type="molecule type" value="Genomic_DNA"/>
</dbReference>
<protein>
    <recommendedName>
        <fullName evidence="1">Tf2-1-like SH3-like domain-containing protein</fullName>
    </recommendedName>
</protein>
<dbReference type="AlphaFoldDB" id="A0AAD3SHU7"/>
<dbReference type="GO" id="GO:0003676">
    <property type="term" value="F:nucleic acid binding"/>
    <property type="evidence" value="ECO:0007669"/>
    <property type="project" value="InterPro"/>
</dbReference>
<evidence type="ECO:0000259" key="1">
    <source>
        <dbReference type="Pfam" id="PF24626"/>
    </source>
</evidence>
<dbReference type="Proteomes" id="UP001279734">
    <property type="component" value="Unassembled WGS sequence"/>
</dbReference>
<keyword evidence="3" id="KW-1185">Reference proteome</keyword>
<dbReference type="Gene3D" id="3.30.420.10">
    <property type="entry name" value="Ribonuclease H-like superfamily/Ribonuclease H"/>
    <property type="match status" value="1"/>
</dbReference>
<gene>
    <name evidence="2" type="ORF">Nepgr_013636</name>
</gene>
<evidence type="ECO:0000313" key="2">
    <source>
        <dbReference type="EMBL" id="GMH11795.1"/>
    </source>
</evidence>
<comment type="caution">
    <text evidence="2">The sequence shown here is derived from an EMBL/GenBank/DDBJ whole genome shotgun (WGS) entry which is preliminary data.</text>
</comment>
<dbReference type="Pfam" id="PF24626">
    <property type="entry name" value="SH3_Tf2-1"/>
    <property type="match status" value="1"/>
</dbReference>
<evidence type="ECO:0000313" key="3">
    <source>
        <dbReference type="Proteomes" id="UP001279734"/>
    </source>
</evidence>
<reference evidence="2" key="1">
    <citation type="submission" date="2023-05" db="EMBL/GenBank/DDBJ databases">
        <title>Nepenthes gracilis genome sequencing.</title>
        <authorList>
            <person name="Fukushima K."/>
        </authorList>
    </citation>
    <scope>NUCLEOTIDE SEQUENCE</scope>
    <source>
        <strain evidence="2">SING2019-196</strain>
    </source>
</reference>
<accession>A0AAD3SHU7</accession>
<organism evidence="2 3">
    <name type="scientific">Nepenthes gracilis</name>
    <name type="common">Slender pitcher plant</name>
    <dbReference type="NCBI Taxonomy" id="150966"/>
    <lineage>
        <taxon>Eukaryota</taxon>
        <taxon>Viridiplantae</taxon>
        <taxon>Streptophyta</taxon>
        <taxon>Embryophyta</taxon>
        <taxon>Tracheophyta</taxon>
        <taxon>Spermatophyta</taxon>
        <taxon>Magnoliopsida</taxon>
        <taxon>eudicotyledons</taxon>
        <taxon>Gunneridae</taxon>
        <taxon>Pentapetalae</taxon>
        <taxon>Caryophyllales</taxon>
        <taxon>Nepenthaceae</taxon>
        <taxon>Nepenthes</taxon>
    </lineage>
</organism>
<feature type="domain" description="Tf2-1-like SH3-like" evidence="1">
    <location>
        <begin position="53"/>
        <end position="102"/>
    </location>
</feature>
<dbReference type="PANTHER" id="PTHR46148:SF60">
    <property type="entry name" value="CHROMO DOMAIN-CONTAINING PROTEIN"/>
    <property type="match status" value="1"/>
</dbReference>
<dbReference type="PANTHER" id="PTHR46148">
    <property type="entry name" value="CHROMO DOMAIN-CONTAINING PROTEIN"/>
    <property type="match status" value="1"/>
</dbReference>
<dbReference type="InterPro" id="IPR036397">
    <property type="entry name" value="RNaseH_sf"/>
</dbReference>